<name>A0ABQ0JWQ5_9BACT</name>
<dbReference type="EMBL" id="BAFN01000001">
    <property type="protein sequence ID" value="GAN33077.1"/>
    <property type="molecule type" value="Genomic_DNA"/>
</dbReference>
<gene>
    <name evidence="1" type="ORF">BROSI_A1594</name>
</gene>
<keyword evidence="2" id="KW-1185">Reference proteome</keyword>
<dbReference type="Gene3D" id="1.10.1200.10">
    <property type="entry name" value="ACP-like"/>
    <property type="match status" value="1"/>
</dbReference>
<proteinExistence type="predicted"/>
<dbReference type="InterPro" id="IPR036736">
    <property type="entry name" value="ACP-like_sf"/>
</dbReference>
<reference evidence="2" key="1">
    <citation type="journal article" date="2015" name="Genome Announc.">
        <title>Draft Genome Sequence of an Anaerobic Ammonium-Oxidizing Bacterium, "Candidatus Brocadia sinica".</title>
        <authorList>
            <person name="Oshiki M."/>
            <person name="Shinyako-Hata K."/>
            <person name="Satoh H."/>
            <person name="Okabe S."/>
        </authorList>
    </citation>
    <scope>NUCLEOTIDE SEQUENCE [LARGE SCALE GENOMIC DNA]</scope>
    <source>
        <strain evidence="2">JPN1</strain>
    </source>
</reference>
<evidence type="ECO:0000313" key="2">
    <source>
        <dbReference type="Proteomes" id="UP000032309"/>
    </source>
</evidence>
<comment type="caution">
    <text evidence="1">The sequence shown here is derived from an EMBL/GenBank/DDBJ whole genome shotgun (WGS) entry which is preliminary data.</text>
</comment>
<sequence length="136" mass="15663">MGQPCRFLTNQTAGYAGSDTLFFIQTIIKFRPEKFKMKNNHCFDRDTILSDLIKIIEEMSCDWENGLFGTVGKETRLVADLALTSIQIVQLVIAIEKHFQRQGLPFQTLFLSDDRNVDDLRVSDVVEFLYTHLNTL</sequence>
<organism evidence="1 2">
    <name type="scientific">Candidatus Brocadia sinica JPN1</name>
    <dbReference type="NCBI Taxonomy" id="1197129"/>
    <lineage>
        <taxon>Bacteria</taxon>
        <taxon>Pseudomonadati</taxon>
        <taxon>Planctomycetota</taxon>
        <taxon>Candidatus Brocadiia</taxon>
        <taxon>Candidatus Brocadiales</taxon>
        <taxon>Candidatus Brocadiaceae</taxon>
        <taxon>Candidatus Brocadia</taxon>
    </lineage>
</organism>
<dbReference type="Proteomes" id="UP000032309">
    <property type="component" value="Unassembled WGS sequence"/>
</dbReference>
<evidence type="ECO:0000313" key="1">
    <source>
        <dbReference type="EMBL" id="GAN33077.1"/>
    </source>
</evidence>
<accession>A0ABQ0JWQ5</accession>
<protein>
    <submittedName>
        <fullName evidence="1">Acyl carrier protein</fullName>
    </submittedName>
</protein>